<dbReference type="AlphaFoldDB" id="A0A5C4LTQ0"/>
<evidence type="ECO:0000313" key="3">
    <source>
        <dbReference type="EMBL" id="TNC22185.1"/>
    </source>
</evidence>
<organism evidence="3 4">
    <name type="scientific">Mumia zhuanghuii</name>
    <dbReference type="NCBI Taxonomy" id="2585211"/>
    <lineage>
        <taxon>Bacteria</taxon>
        <taxon>Bacillati</taxon>
        <taxon>Actinomycetota</taxon>
        <taxon>Actinomycetes</taxon>
        <taxon>Propionibacteriales</taxon>
        <taxon>Nocardioidaceae</taxon>
        <taxon>Mumia</taxon>
    </lineage>
</organism>
<gene>
    <name evidence="3" type="ORF">FHE65_35900</name>
    <name evidence="2" type="ORF">FHE65_36195</name>
</gene>
<sequence>MRSEPMMLRRQIEAAAPQTRHDDHCRHCYRPRVRPPTGGAPHPVWRRKRPDKQELRPEQTDKCRYSVVLSRDRLLASCC</sequence>
<dbReference type="EMBL" id="VDFR01000283">
    <property type="protein sequence ID" value="TNC22038.1"/>
    <property type="molecule type" value="Genomic_DNA"/>
</dbReference>
<feature type="region of interest" description="Disordered" evidence="1">
    <location>
        <begin position="31"/>
        <end position="59"/>
    </location>
</feature>
<name>A0A5C4LTQ0_9ACTN</name>
<protein>
    <submittedName>
        <fullName evidence="3">Uncharacterized protein</fullName>
    </submittedName>
</protein>
<dbReference type="RefSeq" id="WP_139107507.1">
    <property type="nucleotide sequence ID" value="NZ_VDFR01000282.1"/>
</dbReference>
<evidence type="ECO:0000313" key="4">
    <source>
        <dbReference type="Proteomes" id="UP000306740"/>
    </source>
</evidence>
<proteinExistence type="predicted"/>
<reference evidence="3 4" key="1">
    <citation type="submission" date="2019-05" db="EMBL/GenBank/DDBJ databases">
        <title>Mumia sp. nov., isolated from the intestinal contents of plateau pika (Ochotona curzoniae) in the Qinghai-Tibet plateau of China.</title>
        <authorList>
            <person name="Tian Z."/>
        </authorList>
    </citation>
    <scope>NUCLEOTIDE SEQUENCE [LARGE SCALE GENOMIC DNA]</scope>
    <source>
        <strain evidence="4">527</strain>
        <strain evidence="3">Z527</strain>
    </source>
</reference>
<evidence type="ECO:0000256" key="1">
    <source>
        <dbReference type="SAM" id="MobiDB-lite"/>
    </source>
</evidence>
<accession>A0A5C4LTQ0</accession>
<dbReference type="EMBL" id="VDFR01000282">
    <property type="protein sequence ID" value="TNC22185.1"/>
    <property type="molecule type" value="Genomic_DNA"/>
</dbReference>
<comment type="caution">
    <text evidence="3">The sequence shown here is derived from an EMBL/GenBank/DDBJ whole genome shotgun (WGS) entry which is preliminary data.</text>
</comment>
<evidence type="ECO:0000313" key="2">
    <source>
        <dbReference type="EMBL" id="TNC22038.1"/>
    </source>
</evidence>
<dbReference type="Proteomes" id="UP000306740">
    <property type="component" value="Unassembled WGS sequence"/>
</dbReference>